<sequence>MIQLRDNTRFFIYTIAFLPFILLLSSGVIMLYYHTGAPKEALIIARDGYFWLAFHKTVSMVCTPFILLHLFVKTNWVKNYFLFKLKGKFKTSNIVLFLAYFICLFTAIGSWLVFRDNDIVSQLKGLHNKIGILLIFIFCIHVWNYWTVIFNQIKRLGCKLR</sequence>
<dbReference type="OrthoDB" id="1122955at2"/>
<keyword evidence="1" id="KW-0812">Transmembrane</keyword>
<evidence type="ECO:0008006" key="4">
    <source>
        <dbReference type="Google" id="ProtNLM"/>
    </source>
</evidence>
<evidence type="ECO:0000256" key="1">
    <source>
        <dbReference type="SAM" id="Phobius"/>
    </source>
</evidence>
<feature type="transmembrane region" description="Helical" evidence="1">
    <location>
        <begin position="93"/>
        <end position="114"/>
    </location>
</feature>
<feature type="transmembrane region" description="Helical" evidence="1">
    <location>
        <begin position="12"/>
        <end position="33"/>
    </location>
</feature>
<organism evidence="2 3">
    <name type="scientific">Marinilabilia rubra</name>
    <dbReference type="NCBI Taxonomy" id="2162893"/>
    <lineage>
        <taxon>Bacteria</taxon>
        <taxon>Pseudomonadati</taxon>
        <taxon>Bacteroidota</taxon>
        <taxon>Bacteroidia</taxon>
        <taxon>Marinilabiliales</taxon>
        <taxon>Marinilabiliaceae</taxon>
        <taxon>Marinilabilia</taxon>
    </lineage>
</organism>
<gene>
    <name evidence="2" type="ORF">DDZ16_14070</name>
</gene>
<comment type="caution">
    <text evidence="2">The sequence shown here is derived from an EMBL/GenBank/DDBJ whole genome shotgun (WGS) entry which is preliminary data.</text>
</comment>
<name>A0A2U2B720_9BACT</name>
<feature type="transmembrane region" description="Helical" evidence="1">
    <location>
        <begin position="126"/>
        <end position="146"/>
    </location>
</feature>
<evidence type="ECO:0000313" key="2">
    <source>
        <dbReference type="EMBL" id="PWD98857.1"/>
    </source>
</evidence>
<feature type="transmembrane region" description="Helical" evidence="1">
    <location>
        <begin position="53"/>
        <end position="72"/>
    </location>
</feature>
<reference evidence="2 3" key="1">
    <citation type="submission" date="2018-05" db="EMBL/GenBank/DDBJ databases">
        <title>Marinilabilia rubrum sp. nov., isolated from saltern sediment.</title>
        <authorList>
            <person name="Zhang R."/>
        </authorList>
    </citation>
    <scope>NUCLEOTIDE SEQUENCE [LARGE SCALE GENOMIC DNA]</scope>
    <source>
        <strain evidence="2 3">WTE16</strain>
    </source>
</reference>
<proteinExistence type="predicted"/>
<keyword evidence="1" id="KW-0472">Membrane</keyword>
<protein>
    <recommendedName>
        <fullName evidence="4">DUF4405 domain-containing protein</fullName>
    </recommendedName>
</protein>
<evidence type="ECO:0000313" key="3">
    <source>
        <dbReference type="Proteomes" id="UP000244956"/>
    </source>
</evidence>
<dbReference type="RefSeq" id="WP_109265116.1">
    <property type="nucleotide sequence ID" value="NZ_QEWP01000011.1"/>
</dbReference>
<accession>A0A2U2B720</accession>
<keyword evidence="1" id="KW-1133">Transmembrane helix</keyword>
<keyword evidence="3" id="KW-1185">Reference proteome</keyword>
<dbReference type="EMBL" id="QEWP01000011">
    <property type="protein sequence ID" value="PWD98857.1"/>
    <property type="molecule type" value="Genomic_DNA"/>
</dbReference>
<dbReference type="Proteomes" id="UP000244956">
    <property type="component" value="Unassembled WGS sequence"/>
</dbReference>
<dbReference type="AlphaFoldDB" id="A0A2U2B720"/>